<comment type="caution">
    <text evidence="2">The sequence shown here is derived from an EMBL/GenBank/DDBJ whole genome shotgun (WGS) entry which is preliminary data.</text>
</comment>
<gene>
    <name evidence="2" type="ORF">F8377_09805</name>
</gene>
<name>A0ABQ6VBZ0_9CORY</name>
<dbReference type="PANTHER" id="PTHR30037:SF4">
    <property type="entry name" value="DNA-3-METHYLADENINE GLYCOSYLASE I"/>
    <property type="match status" value="1"/>
</dbReference>
<keyword evidence="3" id="KW-1185">Reference proteome</keyword>
<feature type="region of interest" description="Disordered" evidence="1">
    <location>
        <begin position="1"/>
        <end position="20"/>
    </location>
</feature>
<reference evidence="2 3" key="1">
    <citation type="submission" date="2019-10" db="EMBL/GenBank/DDBJ databases">
        <title>Corynebacterium sp novel species isolated from the respiratory tract of Marmot.</title>
        <authorList>
            <person name="Zhang G."/>
        </authorList>
    </citation>
    <scope>NUCLEOTIDE SEQUENCE [LARGE SCALE GENOMIC DNA]</scope>
    <source>
        <strain evidence="2 3">336</strain>
    </source>
</reference>
<dbReference type="Gene3D" id="1.10.340.30">
    <property type="entry name" value="Hypothetical protein, domain 2"/>
    <property type="match status" value="1"/>
</dbReference>
<protein>
    <submittedName>
        <fullName evidence="2">DNA-3-methyladenine glycosylase I</fullName>
    </submittedName>
</protein>
<dbReference type="RefSeq" id="WP_151844897.1">
    <property type="nucleotide sequence ID" value="NZ_WBZJ01000004.1"/>
</dbReference>
<dbReference type="SUPFAM" id="SSF48150">
    <property type="entry name" value="DNA-glycosylase"/>
    <property type="match status" value="1"/>
</dbReference>
<proteinExistence type="predicted"/>
<dbReference type="InterPro" id="IPR052891">
    <property type="entry name" value="DNA-3mA_glycosylase"/>
</dbReference>
<evidence type="ECO:0000313" key="2">
    <source>
        <dbReference type="EMBL" id="KAB3519266.1"/>
    </source>
</evidence>
<organism evidence="2 3">
    <name type="scientific">Corynebacterium zhongnanshanii</name>
    <dbReference type="NCBI Taxonomy" id="2768834"/>
    <lineage>
        <taxon>Bacteria</taxon>
        <taxon>Bacillati</taxon>
        <taxon>Actinomycetota</taxon>
        <taxon>Actinomycetes</taxon>
        <taxon>Mycobacteriales</taxon>
        <taxon>Corynebacteriaceae</taxon>
        <taxon>Corynebacterium</taxon>
    </lineage>
</organism>
<dbReference type="EMBL" id="WBZJ01000004">
    <property type="protein sequence ID" value="KAB3519266.1"/>
    <property type="molecule type" value="Genomic_DNA"/>
</dbReference>
<accession>A0ABQ6VBZ0</accession>
<evidence type="ECO:0000256" key="1">
    <source>
        <dbReference type="SAM" id="MobiDB-lite"/>
    </source>
</evidence>
<evidence type="ECO:0000313" key="3">
    <source>
        <dbReference type="Proteomes" id="UP000436181"/>
    </source>
</evidence>
<sequence>MTTPEPLAITSGGQFMGPDGTARPEWAYRSDLDQDYFDNEWGRPVITEHGLLERITLEGFQSGLSWATILRKRPDFRRVFHMFDPERICAMTESDRQEALADTRLIRNERKHAALYANAQAALELREDPRWQTLPEDARARDILQGAAERLAPGLPVLVWSFVPQEHRRPKHVAEVPSQSAESKELAKTLKSYGFAFVGPTTAYALMQAIGMVNDRVDEAPGGGA</sequence>
<dbReference type="Proteomes" id="UP000436181">
    <property type="component" value="Unassembled WGS sequence"/>
</dbReference>
<dbReference type="PANTHER" id="PTHR30037">
    <property type="entry name" value="DNA-3-METHYLADENINE GLYCOSYLASE 1"/>
    <property type="match status" value="1"/>
</dbReference>
<dbReference type="InterPro" id="IPR011257">
    <property type="entry name" value="DNA_glycosylase"/>
</dbReference>
<dbReference type="InterPro" id="IPR005019">
    <property type="entry name" value="Adenine_glyco"/>
</dbReference>
<dbReference type="Pfam" id="PF03352">
    <property type="entry name" value="Adenine_glyco"/>
    <property type="match status" value="2"/>
</dbReference>